<evidence type="ECO:0000259" key="14">
    <source>
        <dbReference type="Pfam" id="PF02163"/>
    </source>
</evidence>
<dbReference type="OrthoDB" id="9800627at2"/>
<keyword evidence="10 13" id="KW-1133">Transmembrane helix</keyword>
<keyword evidence="11" id="KW-0482">Metalloprotease</keyword>
<comment type="cofactor">
    <cofactor evidence="1">
        <name>Zn(2+)</name>
        <dbReference type="ChEBI" id="CHEBI:29105"/>
    </cofactor>
</comment>
<evidence type="ECO:0000256" key="3">
    <source>
        <dbReference type="ARBA" id="ARBA00007931"/>
    </source>
</evidence>
<evidence type="ECO:0000256" key="11">
    <source>
        <dbReference type="ARBA" id="ARBA00023049"/>
    </source>
</evidence>
<proteinExistence type="inferred from homology"/>
<dbReference type="GO" id="GO:0006508">
    <property type="term" value="P:proteolysis"/>
    <property type="evidence" value="ECO:0007669"/>
    <property type="project" value="UniProtKB-KW"/>
</dbReference>
<dbReference type="GO" id="GO:0008237">
    <property type="term" value="F:metallopeptidase activity"/>
    <property type="evidence" value="ECO:0007669"/>
    <property type="project" value="UniProtKB-KW"/>
</dbReference>
<dbReference type="PANTHER" id="PTHR35864">
    <property type="entry name" value="ZINC METALLOPROTEASE MJ0611-RELATED"/>
    <property type="match status" value="1"/>
</dbReference>
<dbReference type="Pfam" id="PF02163">
    <property type="entry name" value="Peptidase_M50"/>
    <property type="match status" value="1"/>
</dbReference>
<dbReference type="PATRIC" id="fig|762967.3.peg.1032"/>
<keyword evidence="12 13" id="KW-0472">Membrane</keyword>
<keyword evidence="16" id="KW-1185">Reference proteome</keyword>
<feature type="domain" description="Peptidase M50" evidence="14">
    <location>
        <begin position="139"/>
        <end position="192"/>
    </location>
</feature>
<evidence type="ECO:0000256" key="4">
    <source>
        <dbReference type="ARBA" id="ARBA00022475"/>
    </source>
</evidence>
<feature type="transmembrane region" description="Helical" evidence="13">
    <location>
        <begin position="184"/>
        <end position="202"/>
    </location>
</feature>
<evidence type="ECO:0000313" key="16">
    <source>
        <dbReference type="Proteomes" id="UP000004956"/>
    </source>
</evidence>
<comment type="subcellular location">
    <subcellularLocation>
        <location evidence="2">Cell membrane</location>
        <topology evidence="2">Multi-pass membrane protein</topology>
    </subcellularLocation>
</comment>
<feature type="transmembrane region" description="Helical" evidence="13">
    <location>
        <begin position="60"/>
        <end position="80"/>
    </location>
</feature>
<evidence type="ECO:0000256" key="12">
    <source>
        <dbReference type="ARBA" id="ARBA00023136"/>
    </source>
</evidence>
<feature type="transmembrane region" description="Helical" evidence="13">
    <location>
        <begin position="134"/>
        <end position="155"/>
    </location>
</feature>
<name>H3KEZ7_9BURK</name>
<comment type="similarity">
    <text evidence="3">Belongs to the peptidase M50B family.</text>
</comment>
<sequence>MDIAHAIQTLCVYAFPMIFAITLHESAHGWAAERLGDPTARSLGRVTVNPLPHIDMMGTIIVPGVMLLVATLSGMGPLLFGWAKPVPINPWNFRNPKAGMGITAAAGPLSNLLQAVLWALLLKVLVSVGIHERFFLEVAVAGIQVNVVLMALNLIPLLPLDGGRIVRSVLPEKIGREFDKTERWGFMILLLLLAFNGLWYVVAPFIRAGQWVVNLIL</sequence>
<reference evidence="15 16" key="1">
    <citation type="submission" date="2011-11" db="EMBL/GenBank/DDBJ databases">
        <authorList>
            <person name="Weinstock G."/>
            <person name="Sodergren E."/>
            <person name="Clifton S."/>
            <person name="Fulton L."/>
            <person name="Fulton B."/>
            <person name="Courtney L."/>
            <person name="Fronick C."/>
            <person name="Harrison M."/>
            <person name="Strong C."/>
            <person name="Farmer C."/>
            <person name="Delahaunty K."/>
            <person name="Markovic C."/>
            <person name="Hall O."/>
            <person name="Minx P."/>
            <person name="Tomlinson C."/>
            <person name="Mitreva M."/>
            <person name="Hou S."/>
            <person name="Chen J."/>
            <person name="Wollam A."/>
            <person name="Pepin K.H."/>
            <person name="Johnson M."/>
            <person name="Bhonagiri V."/>
            <person name="Zhang X."/>
            <person name="Suruliraj S."/>
            <person name="Warren W."/>
            <person name="Chinwalla A."/>
            <person name="Mardis E.R."/>
            <person name="Wilson R.K."/>
        </authorList>
    </citation>
    <scope>NUCLEOTIDE SEQUENCE [LARGE SCALE GENOMIC DNA]</scope>
    <source>
        <strain evidence="15 16">YIT 11816</strain>
    </source>
</reference>
<evidence type="ECO:0000256" key="13">
    <source>
        <dbReference type="SAM" id="Phobius"/>
    </source>
</evidence>
<keyword evidence="8" id="KW-0378">Hydrolase</keyword>
<organism evidence="15 16">
    <name type="scientific">Sutterella parvirubra YIT 11816</name>
    <dbReference type="NCBI Taxonomy" id="762967"/>
    <lineage>
        <taxon>Bacteria</taxon>
        <taxon>Pseudomonadati</taxon>
        <taxon>Pseudomonadota</taxon>
        <taxon>Betaproteobacteria</taxon>
        <taxon>Burkholderiales</taxon>
        <taxon>Sutterellaceae</taxon>
        <taxon>Sutterella</taxon>
    </lineage>
</organism>
<keyword evidence="6 13" id="KW-0812">Transmembrane</keyword>
<dbReference type="STRING" id="762967.HMPREF9440_01312"/>
<dbReference type="HOGENOM" id="CLU_086979_0_0_4"/>
<dbReference type="InterPro" id="IPR052348">
    <property type="entry name" value="Metallopeptidase_M50B"/>
</dbReference>
<dbReference type="RefSeq" id="WP_008542211.1">
    <property type="nucleotide sequence ID" value="NZ_JH604959.1"/>
</dbReference>
<dbReference type="CDD" id="cd06158">
    <property type="entry name" value="S2P-M50_like_1"/>
    <property type="match status" value="1"/>
</dbReference>
<evidence type="ECO:0000256" key="1">
    <source>
        <dbReference type="ARBA" id="ARBA00001947"/>
    </source>
</evidence>
<dbReference type="EMBL" id="AFBQ01000181">
    <property type="protein sequence ID" value="EHY31316.1"/>
    <property type="molecule type" value="Genomic_DNA"/>
</dbReference>
<evidence type="ECO:0000256" key="2">
    <source>
        <dbReference type="ARBA" id="ARBA00004651"/>
    </source>
</evidence>
<keyword evidence="4" id="KW-1003">Cell membrane</keyword>
<gene>
    <name evidence="15" type="ORF">HMPREF9440_01312</name>
</gene>
<evidence type="ECO:0000256" key="10">
    <source>
        <dbReference type="ARBA" id="ARBA00022989"/>
    </source>
</evidence>
<dbReference type="GO" id="GO:0005886">
    <property type="term" value="C:plasma membrane"/>
    <property type="evidence" value="ECO:0007669"/>
    <property type="project" value="UniProtKB-SubCell"/>
</dbReference>
<keyword evidence="9" id="KW-0862">Zinc</keyword>
<dbReference type="GO" id="GO:0046872">
    <property type="term" value="F:metal ion binding"/>
    <property type="evidence" value="ECO:0007669"/>
    <property type="project" value="UniProtKB-KW"/>
</dbReference>
<dbReference type="InterPro" id="IPR008915">
    <property type="entry name" value="Peptidase_M50"/>
</dbReference>
<evidence type="ECO:0000256" key="7">
    <source>
        <dbReference type="ARBA" id="ARBA00022723"/>
    </source>
</evidence>
<comment type="caution">
    <text evidence="15">The sequence shown here is derived from an EMBL/GenBank/DDBJ whole genome shotgun (WGS) entry which is preliminary data.</text>
</comment>
<evidence type="ECO:0000256" key="5">
    <source>
        <dbReference type="ARBA" id="ARBA00022670"/>
    </source>
</evidence>
<protein>
    <submittedName>
        <fullName evidence="15">Peptidase, M50 family</fullName>
    </submittedName>
</protein>
<keyword evidence="7" id="KW-0479">Metal-binding</keyword>
<evidence type="ECO:0000256" key="8">
    <source>
        <dbReference type="ARBA" id="ARBA00022801"/>
    </source>
</evidence>
<evidence type="ECO:0000313" key="15">
    <source>
        <dbReference type="EMBL" id="EHY31316.1"/>
    </source>
</evidence>
<dbReference type="PANTHER" id="PTHR35864:SF1">
    <property type="entry name" value="ZINC METALLOPROTEASE YWHC-RELATED"/>
    <property type="match status" value="1"/>
</dbReference>
<evidence type="ECO:0000256" key="6">
    <source>
        <dbReference type="ARBA" id="ARBA00022692"/>
    </source>
</evidence>
<keyword evidence="5" id="KW-0645">Protease</keyword>
<evidence type="ECO:0000256" key="9">
    <source>
        <dbReference type="ARBA" id="ARBA00022833"/>
    </source>
</evidence>
<dbReference type="InterPro" id="IPR044537">
    <property type="entry name" value="Rip2-like"/>
</dbReference>
<feature type="transmembrane region" description="Helical" evidence="13">
    <location>
        <begin position="100"/>
        <end position="122"/>
    </location>
</feature>
<dbReference type="AlphaFoldDB" id="H3KEZ7"/>
<dbReference type="Proteomes" id="UP000004956">
    <property type="component" value="Unassembled WGS sequence"/>
</dbReference>
<accession>H3KEZ7</accession>